<organism evidence="2 4">
    <name type="scientific">Saliniramus fredricksonii</name>
    <dbReference type="NCBI Taxonomy" id="1653334"/>
    <lineage>
        <taxon>Bacteria</taxon>
        <taxon>Pseudomonadati</taxon>
        <taxon>Pseudomonadota</taxon>
        <taxon>Alphaproteobacteria</taxon>
        <taxon>Hyphomicrobiales</taxon>
        <taxon>Salinarimonadaceae</taxon>
        <taxon>Saliniramus</taxon>
    </lineage>
</organism>
<sequence length="88" mass="9013">MIGSIVVLMAVVSLWLGLRAPRGLARNLLLIGPGIVIISVVPLLAGIFFDPEGRIVGNAQGLGFIAFFGLAAGGIVMIAGFVARALRG</sequence>
<dbReference type="Proteomes" id="UP000050497">
    <property type="component" value="Unassembled WGS sequence"/>
</dbReference>
<gene>
    <name evidence="3" type="ORF">GA0071312_2631</name>
    <name evidence="2" type="ORF">HLUCCO17_17230</name>
</gene>
<keyword evidence="5" id="KW-1185">Reference proteome</keyword>
<comment type="caution">
    <text evidence="2">The sequence shown here is derived from an EMBL/GenBank/DDBJ whole genome shotgun (WGS) entry which is preliminary data.</text>
</comment>
<dbReference type="EMBL" id="FMBM01000002">
    <property type="protein sequence ID" value="SCC81672.1"/>
    <property type="molecule type" value="Genomic_DNA"/>
</dbReference>
<accession>A0A0P7XMX5</accession>
<dbReference type="AlphaFoldDB" id="A0A0P7XMX5"/>
<evidence type="ECO:0000313" key="5">
    <source>
        <dbReference type="Proteomes" id="UP000182800"/>
    </source>
</evidence>
<dbReference type="STRING" id="1653334.GA0071312_2631"/>
<proteinExistence type="predicted"/>
<feature type="transmembrane region" description="Helical" evidence="1">
    <location>
        <begin position="29"/>
        <end position="49"/>
    </location>
</feature>
<dbReference type="RefSeq" id="WP_131817809.1">
    <property type="nucleotide sequence ID" value="NZ_FMBM01000002.1"/>
</dbReference>
<keyword evidence="1" id="KW-1133">Transmembrane helix</keyword>
<evidence type="ECO:0000256" key="1">
    <source>
        <dbReference type="SAM" id="Phobius"/>
    </source>
</evidence>
<keyword evidence="1" id="KW-0812">Transmembrane</keyword>
<dbReference type="EMBL" id="LJSX01000042">
    <property type="protein sequence ID" value="KPQ08727.1"/>
    <property type="molecule type" value="Genomic_DNA"/>
</dbReference>
<reference evidence="2 4" key="1">
    <citation type="submission" date="2015-09" db="EMBL/GenBank/DDBJ databases">
        <title>Identification and resolution of microdiversity through metagenomic sequencing of parallel consortia.</title>
        <authorList>
            <person name="Nelson W.C."/>
            <person name="Romine M.F."/>
            <person name="Lindemann S.R."/>
        </authorList>
    </citation>
    <scope>NUCLEOTIDE SEQUENCE [LARGE SCALE GENOMIC DNA]</scope>
    <source>
        <strain evidence="2">HL-109</strain>
    </source>
</reference>
<feature type="transmembrane region" description="Helical" evidence="1">
    <location>
        <begin position="61"/>
        <end position="83"/>
    </location>
</feature>
<keyword evidence="1" id="KW-0472">Membrane</keyword>
<dbReference type="Proteomes" id="UP000182800">
    <property type="component" value="Unassembled WGS sequence"/>
</dbReference>
<reference evidence="3 5" key="2">
    <citation type="submission" date="2016-08" db="EMBL/GenBank/DDBJ databases">
        <authorList>
            <person name="Varghese N."/>
            <person name="Submissions Spin"/>
        </authorList>
    </citation>
    <scope>NUCLEOTIDE SEQUENCE [LARGE SCALE GENOMIC DNA]</scope>
    <source>
        <strain evidence="3 5">HL-109</strain>
    </source>
</reference>
<evidence type="ECO:0000313" key="3">
    <source>
        <dbReference type="EMBL" id="SCC81672.1"/>
    </source>
</evidence>
<protein>
    <submittedName>
        <fullName evidence="2">Uncharacterized protein</fullName>
    </submittedName>
</protein>
<evidence type="ECO:0000313" key="2">
    <source>
        <dbReference type="EMBL" id="KPQ08727.1"/>
    </source>
</evidence>
<evidence type="ECO:0000313" key="4">
    <source>
        <dbReference type="Proteomes" id="UP000050497"/>
    </source>
</evidence>
<name>A0A0P7XMX5_9HYPH</name>